<dbReference type="AlphaFoldDB" id="A0A0M3JL48"/>
<gene>
    <name evidence="1" type="ORF">ASIM_LOCUS8135</name>
</gene>
<name>A0A0M3JL48_ANISI</name>
<dbReference type="EMBL" id="UYRR01021217">
    <property type="protein sequence ID" value="VDK30887.1"/>
    <property type="molecule type" value="Genomic_DNA"/>
</dbReference>
<dbReference type="Proteomes" id="UP000267096">
    <property type="component" value="Unassembled WGS sequence"/>
</dbReference>
<reference evidence="3" key="1">
    <citation type="submission" date="2017-02" db="UniProtKB">
        <authorList>
            <consortium name="WormBaseParasite"/>
        </authorList>
    </citation>
    <scope>IDENTIFICATION</scope>
</reference>
<protein>
    <submittedName>
        <fullName evidence="3">O-fucosyltransferase family protein</fullName>
    </submittedName>
</protein>
<organism evidence="3">
    <name type="scientific">Anisakis simplex</name>
    <name type="common">Herring worm</name>
    <dbReference type="NCBI Taxonomy" id="6269"/>
    <lineage>
        <taxon>Eukaryota</taxon>
        <taxon>Metazoa</taxon>
        <taxon>Ecdysozoa</taxon>
        <taxon>Nematoda</taxon>
        <taxon>Chromadorea</taxon>
        <taxon>Rhabditida</taxon>
        <taxon>Spirurina</taxon>
        <taxon>Ascaridomorpha</taxon>
        <taxon>Ascaridoidea</taxon>
        <taxon>Anisakidae</taxon>
        <taxon>Anisakis</taxon>
        <taxon>Anisakis simplex complex</taxon>
    </lineage>
</organism>
<sequence length="85" mass="9585">MAIVCLIGKKFSFLDNPERLREANIATDQLILKADNDCCTKLLRWSMHSSGVLYQRHVLSDFTLPRLKDFDVILDGNVSHGIPVA</sequence>
<keyword evidence="2" id="KW-1185">Reference proteome</keyword>
<accession>A0A0M3JL48</accession>
<proteinExistence type="predicted"/>
<evidence type="ECO:0000313" key="1">
    <source>
        <dbReference type="EMBL" id="VDK30887.1"/>
    </source>
</evidence>
<evidence type="ECO:0000313" key="2">
    <source>
        <dbReference type="Proteomes" id="UP000267096"/>
    </source>
</evidence>
<dbReference type="WBParaSite" id="ASIM_0000837501-mRNA-1">
    <property type="protein sequence ID" value="ASIM_0000837501-mRNA-1"/>
    <property type="gene ID" value="ASIM_0000837501"/>
</dbReference>
<evidence type="ECO:0000313" key="3">
    <source>
        <dbReference type="WBParaSite" id="ASIM_0000837501-mRNA-1"/>
    </source>
</evidence>
<reference evidence="1 2" key="2">
    <citation type="submission" date="2018-11" db="EMBL/GenBank/DDBJ databases">
        <authorList>
            <consortium name="Pathogen Informatics"/>
        </authorList>
    </citation>
    <scope>NUCLEOTIDE SEQUENCE [LARGE SCALE GENOMIC DNA]</scope>
</reference>